<reference evidence="2" key="1">
    <citation type="submission" date="2021-01" db="EMBL/GenBank/DDBJ databases">
        <title>YIM 132084 draft genome.</title>
        <authorList>
            <person name="An D."/>
        </authorList>
    </citation>
    <scope>NUCLEOTIDE SEQUENCE</scope>
    <source>
        <strain evidence="2">YIM 132084</strain>
    </source>
</reference>
<dbReference type="Proteomes" id="UP000663792">
    <property type="component" value="Unassembled WGS sequence"/>
</dbReference>
<dbReference type="RefSeq" id="WP_205262359.1">
    <property type="nucleotide sequence ID" value="NZ_JAERWK010000026.1"/>
</dbReference>
<dbReference type="EMBL" id="JAERWK010000026">
    <property type="protein sequence ID" value="MBM9469396.1"/>
    <property type="molecule type" value="Genomic_DNA"/>
</dbReference>
<name>A0A938YBD4_9ACTN</name>
<keyword evidence="3" id="KW-1185">Reference proteome</keyword>
<dbReference type="PROSITE" id="PS51257">
    <property type="entry name" value="PROKAR_LIPOPROTEIN"/>
    <property type="match status" value="1"/>
</dbReference>
<evidence type="ECO:0000256" key="1">
    <source>
        <dbReference type="SAM" id="Phobius"/>
    </source>
</evidence>
<evidence type="ECO:0000313" key="3">
    <source>
        <dbReference type="Proteomes" id="UP000663792"/>
    </source>
</evidence>
<evidence type="ECO:0000313" key="2">
    <source>
        <dbReference type="EMBL" id="MBM9469396.1"/>
    </source>
</evidence>
<accession>A0A938YBD4</accession>
<organism evidence="2 3">
    <name type="scientific">Nakamurella leprariae</name>
    <dbReference type="NCBI Taxonomy" id="2803911"/>
    <lineage>
        <taxon>Bacteria</taxon>
        <taxon>Bacillati</taxon>
        <taxon>Actinomycetota</taxon>
        <taxon>Actinomycetes</taxon>
        <taxon>Nakamurellales</taxon>
        <taxon>Nakamurellaceae</taxon>
        <taxon>Nakamurella</taxon>
    </lineage>
</organism>
<feature type="transmembrane region" description="Helical" evidence="1">
    <location>
        <begin position="31"/>
        <end position="50"/>
    </location>
</feature>
<comment type="caution">
    <text evidence="2">The sequence shown here is derived from an EMBL/GenBank/DDBJ whole genome shotgun (WGS) entry which is preliminary data.</text>
</comment>
<proteinExistence type="predicted"/>
<dbReference type="AlphaFoldDB" id="A0A938YBD4"/>
<protein>
    <submittedName>
        <fullName evidence="2">Uncharacterized protein</fullName>
    </submittedName>
</protein>
<sequence>MLKPSVGAVLSVIAAACLLFAGFTVDGTGSRVIMFIAAAAAALSAVEQIVRSRRKQAPR</sequence>
<keyword evidence="1" id="KW-0812">Transmembrane</keyword>
<gene>
    <name evidence="2" type="ORF">JL106_19080</name>
</gene>
<keyword evidence="1" id="KW-0472">Membrane</keyword>
<keyword evidence="1" id="KW-1133">Transmembrane helix</keyword>